<feature type="compositionally biased region" description="Low complexity" evidence="1">
    <location>
        <begin position="73"/>
        <end position="88"/>
    </location>
</feature>
<accession>A0A5K1JRZ3</accession>
<gene>
    <name evidence="3" type="primary">Q59UR3</name>
</gene>
<protein>
    <submittedName>
        <fullName evidence="3">Swi1p</fullName>
    </submittedName>
</protein>
<dbReference type="AlphaFoldDB" id="A0A5K1JRZ3"/>
<sequence>MWCLRRLHLPPPPDKASAYLALWRHVGYYMGVAPSILHRHFASTRAADKFVATAALNLFLEDLTTVLPPSPSSPKSLSSNSPSPSSSPNLPPARPPVPRPDPPDPPRSLPPRAAAHLRLPHYFAAWYPRSGWLAKRRAVLAEGMARSVRGHMGMRRSAFRPRTDFIPPQTRAQEDEKRGEGEVEGEGGELAPGVVEVEAVARDPARAQLLTRQWREVLAELVGVSVVVGVLVSVLAYWSAKCAMAITSEFLHQYLREPQA</sequence>
<name>A0A5K1JRZ3_9APHY</name>
<dbReference type="EMBL" id="LR723789">
    <property type="protein sequence ID" value="VWO94131.1"/>
    <property type="molecule type" value="Genomic_DNA"/>
</dbReference>
<evidence type="ECO:0000256" key="1">
    <source>
        <dbReference type="SAM" id="MobiDB-lite"/>
    </source>
</evidence>
<reference evidence="3" key="1">
    <citation type="submission" date="2019-10" db="EMBL/GenBank/DDBJ databases">
        <authorList>
            <person name="Nor Muhammad N."/>
        </authorList>
    </citation>
    <scope>NUCLEOTIDE SEQUENCE</scope>
</reference>
<keyword evidence="2" id="KW-0812">Transmembrane</keyword>
<proteinExistence type="predicted"/>
<feature type="compositionally biased region" description="Pro residues" evidence="1">
    <location>
        <begin position="89"/>
        <end position="109"/>
    </location>
</feature>
<organism evidence="3">
    <name type="scientific">Ganoderma boninense</name>
    <dbReference type="NCBI Taxonomy" id="34458"/>
    <lineage>
        <taxon>Eukaryota</taxon>
        <taxon>Fungi</taxon>
        <taxon>Dikarya</taxon>
        <taxon>Basidiomycota</taxon>
        <taxon>Agaricomycotina</taxon>
        <taxon>Agaricomycetes</taxon>
        <taxon>Polyporales</taxon>
        <taxon>Polyporaceae</taxon>
        <taxon>Ganoderma</taxon>
    </lineage>
</organism>
<feature type="region of interest" description="Disordered" evidence="1">
    <location>
        <begin position="164"/>
        <end position="188"/>
    </location>
</feature>
<keyword evidence="2" id="KW-0472">Membrane</keyword>
<evidence type="ECO:0000256" key="2">
    <source>
        <dbReference type="SAM" id="Phobius"/>
    </source>
</evidence>
<evidence type="ECO:0000313" key="3">
    <source>
        <dbReference type="EMBL" id="VWO94131.1"/>
    </source>
</evidence>
<feature type="compositionally biased region" description="Basic and acidic residues" evidence="1">
    <location>
        <begin position="172"/>
        <end position="181"/>
    </location>
</feature>
<keyword evidence="2" id="KW-1133">Transmembrane helix</keyword>
<feature type="region of interest" description="Disordered" evidence="1">
    <location>
        <begin position="69"/>
        <end position="112"/>
    </location>
</feature>
<feature type="transmembrane region" description="Helical" evidence="2">
    <location>
        <begin position="217"/>
        <end position="238"/>
    </location>
</feature>